<reference evidence="3" key="1">
    <citation type="journal article" date="2016" name="Genome Announc.">
        <title>Genome sequence of Ustilaginoidea virens IPU010, a rice pathogenic fungus causing false smut.</title>
        <authorList>
            <person name="Kumagai T."/>
            <person name="Ishii T."/>
            <person name="Terai G."/>
            <person name="Umemura M."/>
            <person name="Machida M."/>
            <person name="Asai K."/>
        </authorList>
    </citation>
    <scope>NUCLEOTIDE SEQUENCE [LARGE SCALE GENOMIC DNA]</scope>
    <source>
        <strain evidence="3">IPU010</strain>
    </source>
</reference>
<sequence>MKLTVSTPEGPFESMVFLRDRMDWPSWIDDVSAIARALDIWQYVDPDSRTEPMEPLMPFMPSKPKPEHLPVREQDESDKVYDLRVERERNYYALLMREYDISYERYRMDATQYIIRLNCHASQKNDIQKLYRIIYRSVSEKYQAYLKLDNAATPRSMVQSLRARINPPSDEDRASAALGKLNAKLNTQQPTKDKQDLIEAVTLAVVELHRLKSPSFDEATAVKDLVRSLQAFDRPFADAWSRKAEGNGAAATVLDIVEDFKYQLRKQEDKSFVPDTMQNSETVATHKPAQNDSVTERNNKVATPTPANGHIKGGSSPASPAGVKGNNASERAAQDQLVDKSSGAPDQAVKSVKQQAASPLPENVSKPRDSPKPETLVKEKPPTSNKKAESTSLRKAVCPGCQLRHLFRDDAWWENCYVFYELSQIGGIPSYFIVKDRFLDLVRSRLQDFPAELKRSQEWASRRTKKTKLNEKTNGNPREIKPEGPTTRKTKAKNSEERANDTIKARAAVEEPETSEFQLW</sequence>
<evidence type="ECO:0000256" key="1">
    <source>
        <dbReference type="SAM" id="MobiDB-lite"/>
    </source>
</evidence>
<feature type="compositionally biased region" description="Basic and acidic residues" evidence="1">
    <location>
        <begin position="493"/>
        <end position="509"/>
    </location>
</feature>
<evidence type="ECO:0000313" key="2">
    <source>
        <dbReference type="EMBL" id="GAO19257.1"/>
    </source>
</evidence>
<organism evidence="2 3">
    <name type="scientific">Ustilaginoidea virens</name>
    <name type="common">Rice false smut fungus</name>
    <name type="synonym">Villosiclava virens</name>
    <dbReference type="NCBI Taxonomy" id="1159556"/>
    <lineage>
        <taxon>Eukaryota</taxon>
        <taxon>Fungi</taxon>
        <taxon>Dikarya</taxon>
        <taxon>Ascomycota</taxon>
        <taxon>Pezizomycotina</taxon>
        <taxon>Sordariomycetes</taxon>
        <taxon>Hypocreomycetidae</taxon>
        <taxon>Hypocreales</taxon>
        <taxon>Clavicipitaceae</taxon>
        <taxon>Ustilaginoidea</taxon>
    </lineage>
</organism>
<dbReference type="EMBL" id="BBTG02000045">
    <property type="protein sequence ID" value="GAO19257.1"/>
    <property type="molecule type" value="Genomic_DNA"/>
</dbReference>
<feature type="region of interest" description="Disordered" evidence="1">
    <location>
        <begin position="271"/>
        <end position="394"/>
    </location>
</feature>
<gene>
    <name evidence="2" type="ORF">UVI_02055040</name>
</gene>
<feature type="compositionally biased region" description="Basic and acidic residues" evidence="1">
    <location>
        <begin position="365"/>
        <end position="389"/>
    </location>
</feature>
<comment type="caution">
    <text evidence="2">The sequence shown here is derived from an EMBL/GenBank/DDBJ whole genome shotgun (WGS) entry which is preliminary data.</text>
</comment>
<dbReference type="Proteomes" id="UP000054053">
    <property type="component" value="Unassembled WGS sequence"/>
</dbReference>
<name>A0A1B5L6N6_USTVR</name>
<feature type="region of interest" description="Disordered" evidence="1">
    <location>
        <begin position="459"/>
        <end position="520"/>
    </location>
</feature>
<protein>
    <submittedName>
        <fullName evidence="2">Uncharacterized protein</fullName>
    </submittedName>
</protein>
<dbReference type="AlphaFoldDB" id="A0A1B5L6N6"/>
<evidence type="ECO:0000313" key="3">
    <source>
        <dbReference type="Proteomes" id="UP000054053"/>
    </source>
</evidence>
<proteinExistence type="predicted"/>
<feature type="compositionally biased region" description="Polar residues" evidence="1">
    <location>
        <begin position="276"/>
        <end position="293"/>
    </location>
</feature>
<accession>A0A1B5L6N6</accession>